<dbReference type="Gene3D" id="3.30.710.10">
    <property type="entry name" value="Potassium Channel Kv1.1, Chain A"/>
    <property type="match status" value="1"/>
</dbReference>
<gene>
    <name evidence="2" type="ORF">JR316_008836</name>
</gene>
<organism evidence="2">
    <name type="scientific">Psilocybe cubensis</name>
    <name type="common">Psychedelic mushroom</name>
    <name type="synonym">Stropharia cubensis</name>
    <dbReference type="NCBI Taxonomy" id="181762"/>
    <lineage>
        <taxon>Eukaryota</taxon>
        <taxon>Fungi</taxon>
        <taxon>Dikarya</taxon>
        <taxon>Basidiomycota</taxon>
        <taxon>Agaricomycotina</taxon>
        <taxon>Agaricomycetes</taxon>
        <taxon>Agaricomycetidae</taxon>
        <taxon>Agaricales</taxon>
        <taxon>Agaricineae</taxon>
        <taxon>Strophariaceae</taxon>
        <taxon>Psilocybe</taxon>
    </lineage>
</organism>
<dbReference type="InterPro" id="IPR011333">
    <property type="entry name" value="SKP1/BTB/POZ_sf"/>
</dbReference>
<dbReference type="InterPro" id="IPR000210">
    <property type="entry name" value="BTB/POZ_dom"/>
</dbReference>
<proteinExistence type="predicted"/>
<protein>
    <recommendedName>
        <fullName evidence="1">BTB domain-containing protein</fullName>
    </recommendedName>
</protein>
<reference evidence="2" key="1">
    <citation type="submission" date="2021-02" db="EMBL/GenBank/DDBJ databases">
        <title>Psilocybe cubensis genome.</title>
        <authorList>
            <person name="Mckernan K.J."/>
            <person name="Crawford S."/>
            <person name="Trippe A."/>
            <person name="Kane L.T."/>
            <person name="Mclaughlin S."/>
        </authorList>
    </citation>
    <scope>NUCLEOTIDE SEQUENCE [LARGE SCALE GENOMIC DNA]</scope>
    <source>
        <strain evidence="2">MGC-MH-2018</strain>
    </source>
</reference>
<sequence length="164" mass="19422">MGPYQTSARKRRRTQGAEQEESFEVIKSERFWFEDGSVVLQVANTQFRVHRSTLARHSSVLRDMFSKQKPQKSKVEILVEGCPVVVLADRPEDIEHLLSIFYESIRVHDLRDQMDIEYISAILRLGKKYDIEYLKEEGLRRLQSEFPLTLEDWDCRNERKNKGF</sequence>
<dbReference type="Pfam" id="PF00651">
    <property type="entry name" value="BTB"/>
    <property type="match status" value="1"/>
</dbReference>
<name>A0A8H8CII1_PSICU</name>
<dbReference type="EMBL" id="JAFIQS010000008">
    <property type="protein sequence ID" value="KAG5166746.1"/>
    <property type="molecule type" value="Genomic_DNA"/>
</dbReference>
<evidence type="ECO:0000313" key="2">
    <source>
        <dbReference type="EMBL" id="KAG5166746.1"/>
    </source>
</evidence>
<dbReference type="SMART" id="SM00225">
    <property type="entry name" value="BTB"/>
    <property type="match status" value="1"/>
</dbReference>
<accession>A0A8H8CII1</accession>
<dbReference type="SUPFAM" id="SSF54695">
    <property type="entry name" value="POZ domain"/>
    <property type="match status" value="1"/>
</dbReference>
<feature type="domain" description="BTB" evidence="1">
    <location>
        <begin position="36"/>
        <end position="102"/>
    </location>
</feature>
<dbReference type="OrthoDB" id="3044562at2759"/>
<dbReference type="CDD" id="cd18186">
    <property type="entry name" value="BTB_POZ_ZBTB_KLHL-like"/>
    <property type="match status" value="1"/>
</dbReference>
<dbReference type="PROSITE" id="PS50097">
    <property type="entry name" value="BTB"/>
    <property type="match status" value="1"/>
</dbReference>
<dbReference type="AlphaFoldDB" id="A0A8H8CII1"/>
<comment type="caution">
    <text evidence="2">The sequence shown here is derived from an EMBL/GenBank/DDBJ whole genome shotgun (WGS) entry which is preliminary data.</text>
</comment>
<evidence type="ECO:0000259" key="1">
    <source>
        <dbReference type="PROSITE" id="PS50097"/>
    </source>
</evidence>